<keyword evidence="2" id="KW-1185">Reference proteome</keyword>
<protein>
    <submittedName>
        <fullName evidence="1">Uncharacterized protein</fullName>
    </submittedName>
</protein>
<dbReference type="EMBL" id="BSDI01000008">
    <property type="protein sequence ID" value="GLH97074.1"/>
    <property type="molecule type" value="Genomic_DNA"/>
</dbReference>
<evidence type="ECO:0000313" key="1">
    <source>
        <dbReference type="EMBL" id="GLH97074.1"/>
    </source>
</evidence>
<evidence type="ECO:0000313" key="2">
    <source>
        <dbReference type="Proteomes" id="UP001144280"/>
    </source>
</evidence>
<sequence length="63" mass="6980">MNRSTASIATIVTSVMIHTQVGTFNVNLRQTHDIAPQSTRIYPGRPKRGDVISVGGLFRRGLW</sequence>
<reference evidence="1" key="1">
    <citation type="submission" date="2022-12" db="EMBL/GenBank/DDBJ databases">
        <title>New Phytohabitans aurantiacus sp. RD004123 nov., an actinomycete isolated from soil.</title>
        <authorList>
            <person name="Triningsih D.W."/>
            <person name="Harunari E."/>
            <person name="Igarashi Y."/>
        </authorList>
    </citation>
    <scope>NUCLEOTIDE SEQUENCE</scope>
    <source>
        <strain evidence="1">RD004123</strain>
    </source>
</reference>
<name>A0ABQ5QRQ4_9ACTN</name>
<comment type="caution">
    <text evidence="1">The sequence shown here is derived from an EMBL/GenBank/DDBJ whole genome shotgun (WGS) entry which is preliminary data.</text>
</comment>
<gene>
    <name evidence="1" type="ORF">Pa4123_23480</name>
</gene>
<proteinExistence type="predicted"/>
<organism evidence="1 2">
    <name type="scientific">Phytohabitans aurantiacus</name>
    <dbReference type="NCBI Taxonomy" id="3016789"/>
    <lineage>
        <taxon>Bacteria</taxon>
        <taxon>Bacillati</taxon>
        <taxon>Actinomycetota</taxon>
        <taxon>Actinomycetes</taxon>
        <taxon>Micromonosporales</taxon>
        <taxon>Micromonosporaceae</taxon>
    </lineage>
</organism>
<dbReference type="Proteomes" id="UP001144280">
    <property type="component" value="Unassembled WGS sequence"/>
</dbReference>
<accession>A0ABQ5QRQ4</accession>